<reference evidence="13" key="1">
    <citation type="journal article" date="2007" name="BMC Genomics">
        <title>Variant Surface Glycoprotein gene repertoires in Trypanosoma brucei have diverged to become strain-specific.</title>
        <authorList>
            <person name="Hutchinson C."/>
            <person name="Picozzi K."/>
            <person name="Jones N.G."/>
            <person name="Mott H."/>
            <person name="Sharma R."/>
            <person name="Welburn S.C."/>
            <person name="Carrington M."/>
        </authorList>
    </citation>
    <scope>NUCLEOTIDE SEQUENCE</scope>
    <source>
        <strain evidence="13">Ako C43</strain>
    </source>
</reference>
<dbReference type="AlphaFoldDB" id="Q571W2"/>
<evidence type="ECO:0000256" key="1">
    <source>
        <dbReference type="ARBA" id="ARBA00002523"/>
    </source>
</evidence>
<evidence type="ECO:0000259" key="12">
    <source>
        <dbReference type="Pfam" id="PF13206"/>
    </source>
</evidence>
<evidence type="ECO:0000313" key="13">
    <source>
        <dbReference type="EMBL" id="CAI77644.1"/>
    </source>
</evidence>
<organism evidence="13">
    <name type="scientific">Trypanosoma brucei brucei</name>
    <dbReference type="NCBI Taxonomy" id="5702"/>
    <lineage>
        <taxon>Eukaryota</taxon>
        <taxon>Discoba</taxon>
        <taxon>Euglenozoa</taxon>
        <taxon>Kinetoplastea</taxon>
        <taxon>Metakinetoplastina</taxon>
        <taxon>Trypanosomatida</taxon>
        <taxon>Trypanosomatidae</taxon>
        <taxon>Trypanosoma</taxon>
    </lineage>
</organism>
<accession>Q571W2</accession>
<dbReference type="Gene3D" id="3.30.1680.40">
    <property type="match status" value="1"/>
</dbReference>
<proteinExistence type="evidence at transcript level"/>
<evidence type="ECO:0000256" key="5">
    <source>
        <dbReference type="ARBA" id="ARBA00022729"/>
    </source>
</evidence>
<evidence type="ECO:0000256" key="10">
    <source>
        <dbReference type="SAM" id="SignalP"/>
    </source>
</evidence>
<feature type="domain" description="Trypanosome variant surface glycoprotein B-type N-terminal" evidence="12">
    <location>
        <begin position="9"/>
        <end position="362"/>
    </location>
</feature>
<evidence type="ECO:0000256" key="8">
    <source>
        <dbReference type="ARBA" id="ARBA00023288"/>
    </source>
</evidence>
<keyword evidence="7" id="KW-0325">Glycoprotein</keyword>
<evidence type="ECO:0000256" key="3">
    <source>
        <dbReference type="ARBA" id="ARBA00022475"/>
    </source>
</evidence>
<feature type="domain" description="Trypanosome variant surface glycoprotein C-terminal" evidence="11">
    <location>
        <begin position="403"/>
        <end position="498"/>
    </location>
</feature>
<sequence>MSAVATGFILAIAALKQAGAVSDGENAAIFKPLCAALQLADVKPTFEPPIQPKMPEPLELYRLNMSIAPKDWRAKFLKQSTAPPTAVDLPQGEKDAERQTRWKTWTDTAVFLATGSNEKDLKSNYGLTTATDAQIEAIRATIHDIVETAHAIYTATATANETAPADDALLQKEIAQAVYGEETYGPAELTATKVLSGADAGYTAACGGGGTHKPQNTVAGTIICVCGCAEGQSHKPCHKKQATETAWQATNIPNRASWGNLRNVCPKATKTKITAHGLRELVAAAKKIANTQGNDVFIGSEGENTCNGNANGACVKITGGVASGNLKDDAIPWINKLEAVAEQLTERGNYNSEQQRKTAAINELISRAKAVAKRAHYLFQFQKTAQAAAAGEATEGTVSKADCKQYTTNSTCPKNDCKWDSTTEDKGDHCKPKPGSEPTTAGTGDGDAKTDSKCSDKKKEEDCKDGCKWDGKECKDSSILVNKQFAFSVVSAAFMALLF</sequence>
<comment type="function">
    <text evidence="1">VSG forms a coat on the surface of the parasite. The trypanosome evades the immune response of the host by expressing a series of antigenically distinct VSGs from an estimated 1000 VSG genes.</text>
</comment>
<keyword evidence="6" id="KW-0472">Membrane</keyword>
<evidence type="ECO:0000256" key="2">
    <source>
        <dbReference type="ARBA" id="ARBA00004609"/>
    </source>
</evidence>
<keyword evidence="3" id="KW-1003">Cell membrane</keyword>
<gene>
    <name evidence="13" type="primary">VSG Ako 2</name>
</gene>
<dbReference type="Pfam" id="PF13206">
    <property type="entry name" value="VSG_B"/>
    <property type="match status" value="1"/>
</dbReference>
<feature type="region of interest" description="Disordered" evidence="9">
    <location>
        <begin position="423"/>
        <end position="464"/>
    </location>
</feature>
<dbReference type="InterPro" id="IPR025932">
    <property type="entry name" value="Trypano_VSG_B_N_dom"/>
</dbReference>
<evidence type="ECO:0000256" key="6">
    <source>
        <dbReference type="ARBA" id="ARBA00023136"/>
    </source>
</evidence>
<evidence type="ECO:0000256" key="4">
    <source>
        <dbReference type="ARBA" id="ARBA00022622"/>
    </source>
</evidence>
<evidence type="ECO:0000256" key="9">
    <source>
        <dbReference type="SAM" id="MobiDB-lite"/>
    </source>
</evidence>
<feature type="chain" id="PRO_5004251223" evidence="10">
    <location>
        <begin position="21"/>
        <end position="499"/>
    </location>
</feature>
<name>Q571W2_TRYBB</name>
<evidence type="ECO:0000256" key="7">
    <source>
        <dbReference type="ARBA" id="ARBA00023180"/>
    </source>
</evidence>
<evidence type="ECO:0000259" key="11">
    <source>
        <dbReference type="Pfam" id="PF10659"/>
    </source>
</evidence>
<dbReference type="GO" id="GO:0098552">
    <property type="term" value="C:side of membrane"/>
    <property type="evidence" value="ECO:0007669"/>
    <property type="project" value="UniProtKB-KW"/>
</dbReference>
<feature type="signal peptide" evidence="10">
    <location>
        <begin position="1"/>
        <end position="20"/>
    </location>
</feature>
<keyword evidence="8" id="KW-0449">Lipoprotein</keyword>
<dbReference type="EMBL" id="AJ937324">
    <property type="protein sequence ID" value="CAI77644.1"/>
    <property type="molecule type" value="mRNA"/>
</dbReference>
<protein>
    <submittedName>
        <fullName evidence="13">Variant surface glycoprotein Ako 2</fullName>
    </submittedName>
</protein>
<feature type="compositionally biased region" description="Basic and acidic residues" evidence="9">
    <location>
        <begin position="446"/>
        <end position="464"/>
    </location>
</feature>
<comment type="subcellular location">
    <subcellularLocation>
        <location evidence="2">Cell membrane</location>
        <topology evidence="2">Lipid-anchor</topology>
        <topology evidence="2">GPI-anchor</topology>
    </subcellularLocation>
</comment>
<dbReference type="Pfam" id="PF10659">
    <property type="entry name" value="Trypan_glycop_C"/>
    <property type="match status" value="1"/>
</dbReference>
<dbReference type="InterPro" id="IPR019609">
    <property type="entry name" value="Variant_surf_glycoprt_trypan_C"/>
</dbReference>
<keyword evidence="5 10" id="KW-0732">Signal</keyword>
<keyword evidence="4" id="KW-0336">GPI-anchor</keyword>
<dbReference type="GO" id="GO:0005886">
    <property type="term" value="C:plasma membrane"/>
    <property type="evidence" value="ECO:0007669"/>
    <property type="project" value="UniProtKB-SubCell"/>
</dbReference>